<organism evidence="2 3">
    <name type="scientific">Enterobacter asburiae</name>
    <dbReference type="NCBI Taxonomy" id="61645"/>
    <lineage>
        <taxon>Bacteria</taxon>
        <taxon>Pseudomonadati</taxon>
        <taxon>Pseudomonadota</taxon>
        <taxon>Gammaproteobacteria</taxon>
        <taxon>Enterobacterales</taxon>
        <taxon>Enterobacteriaceae</taxon>
        <taxon>Enterobacter</taxon>
        <taxon>Enterobacter cloacae complex</taxon>
    </lineage>
</organism>
<proteinExistence type="predicted"/>
<dbReference type="AlphaFoldDB" id="A0A376FEV9"/>
<evidence type="ECO:0000313" key="3">
    <source>
        <dbReference type="Proteomes" id="UP000255163"/>
    </source>
</evidence>
<accession>A0A376FEV9</accession>
<keyword evidence="1" id="KW-0812">Transmembrane</keyword>
<sequence length="40" mass="4229">MNRAGFCAIRIGRVSTLVRPRALACLTLLALVALSLLGFA</sequence>
<feature type="transmembrane region" description="Helical" evidence="1">
    <location>
        <begin position="21"/>
        <end position="39"/>
    </location>
</feature>
<protein>
    <submittedName>
        <fullName evidence="2">Iron-uptake system permease protein feuC</fullName>
    </submittedName>
</protein>
<dbReference type="EMBL" id="UFYI01000007">
    <property type="protein sequence ID" value="STD22829.1"/>
    <property type="molecule type" value="Genomic_DNA"/>
</dbReference>
<reference evidence="2 3" key="1">
    <citation type="submission" date="2018-06" db="EMBL/GenBank/DDBJ databases">
        <authorList>
            <consortium name="Pathogen Informatics"/>
            <person name="Doyle S."/>
        </authorList>
    </citation>
    <scope>NUCLEOTIDE SEQUENCE [LARGE SCALE GENOMIC DNA]</scope>
    <source>
        <strain evidence="2 3">NCTC12123</strain>
    </source>
</reference>
<keyword evidence="1" id="KW-1133">Transmembrane helix</keyword>
<dbReference type="Proteomes" id="UP000255163">
    <property type="component" value="Unassembled WGS sequence"/>
</dbReference>
<evidence type="ECO:0000256" key="1">
    <source>
        <dbReference type="SAM" id="Phobius"/>
    </source>
</evidence>
<gene>
    <name evidence="2" type="primary">feuC_2</name>
    <name evidence="2" type="ORF">NCTC12123_03493</name>
</gene>
<name>A0A376FEV9_ENTAS</name>
<keyword evidence="1" id="KW-0472">Membrane</keyword>
<evidence type="ECO:0000313" key="2">
    <source>
        <dbReference type="EMBL" id="STD22829.1"/>
    </source>
</evidence>